<evidence type="ECO:0000313" key="2">
    <source>
        <dbReference type="Proteomes" id="UP000037854"/>
    </source>
</evidence>
<name>A0ABR5MFK9_9BACI</name>
<accession>A0ABR5MFK9</accession>
<dbReference type="Pfam" id="PF14196">
    <property type="entry name" value="ATC_hydrolase"/>
    <property type="match status" value="1"/>
</dbReference>
<dbReference type="RefSeq" id="WP_047186573.1">
    <property type="nucleotide sequence ID" value="NZ_JARTGE010000056.1"/>
</dbReference>
<dbReference type="EMBL" id="LGTK01000094">
    <property type="protein sequence ID" value="KPH71124.1"/>
    <property type="molecule type" value="Genomic_DNA"/>
</dbReference>
<dbReference type="InterPro" id="IPR026002">
    <property type="entry name" value="ATC_hydrolase-like"/>
</dbReference>
<proteinExistence type="predicted"/>
<protein>
    <recommendedName>
        <fullName evidence="3">L-2-amino-thiazoline-4-carboxylic acid hydrolase</fullName>
    </recommendedName>
</protein>
<evidence type="ECO:0000313" key="1">
    <source>
        <dbReference type="EMBL" id="KPH71124.1"/>
    </source>
</evidence>
<gene>
    <name evidence="1" type="ORF">AFL42_16330</name>
</gene>
<organism evidence="1 2">
    <name type="scientific">Oceanobacillus caeni</name>
    <dbReference type="NCBI Taxonomy" id="405946"/>
    <lineage>
        <taxon>Bacteria</taxon>
        <taxon>Bacillati</taxon>
        <taxon>Bacillota</taxon>
        <taxon>Bacilli</taxon>
        <taxon>Bacillales</taxon>
        <taxon>Bacillaceae</taxon>
        <taxon>Oceanobacillus</taxon>
    </lineage>
</organism>
<keyword evidence="2" id="KW-1185">Reference proteome</keyword>
<sequence>MSETKVHIPPLSMDNITAKLFTHLEKSVITQFGEEGKALFQQGVQNFGYKDAEEIALQATKEGVIHRLYSYIPRNHQAVRKYENLTNYALMAKLFAQISKVIVDRFGEKGKDAIREGVRTFGEERGRGIAQRARANGEENTRENYLTNYDMGRSELFTYTTEYKEGEIEQNFTVCPFGQQWADDDMHEYGILYCEMIDPAVARGFNPDFKVEHDKYILKEGNCHFRFILEDNKANE</sequence>
<reference evidence="1 2" key="1">
    <citation type="submission" date="2015-07" db="EMBL/GenBank/DDBJ databases">
        <title>High-quality draft genome sequence of Oceanobacillus caeni HM6, a bacillus isolated from a human feces.</title>
        <authorList>
            <person name="Kumar J."/>
            <person name="Verma M.K."/>
            <person name="Pandey R."/>
            <person name="Bhambi M."/>
            <person name="Chauhan N."/>
        </authorList>
    </citation>
    <scope>NUCLEOTIDE SEQUENCE [LARGE SCALE GENOMIC DNA]</scope>
    <source>
        <strain evidence="1 2">HM6</strain>
    </source>
</reference>
<evidence type="ECO:0008006" key="3">
    <source>
        <dbReference type="Google" id="ProtNLM"/>
    </source>
</evidence>
<comment type="caution">
    <text evidence="1">The sequence shown here is derived from an EMBL/GenBank/DDBJ whole genome shotgun (WGS) entry which is preliminary data.</text>
</comment>
<dbReference type="Proteomes" id="UP000037854">
    <property type="component" value="Unassembled WGS sequence"/>
</dbReference>